<keyword evidence="3" id="KW-1185">Reference proteome</keyword>
<evidence type="ECO:0000256" key="1">
    <source>
        <dbReference type="SAM" id="Phobius"/>
    </source>
</evidence>
<dbReference type="GO" id="GO:0071578">
    <property type="term" value="P:zinc ion import across plasma membrane"/>
    <property type="evidence" value="ECO:0007669"/>
    <property type="project" value="TreeGrafter"/>
</dbReference>
<dbReference type="STRING" id="56216.A0A1A6GBU9"/>
<evidence type="ECO:0000313" key="3">
    <source>
        <dbReference type="Proteomes" id="UP000092124"/>
    </source>
</evidence>
<name>A0A1A6GBU9_NEOLE</name>
<evidence type="ECO:0000313" key="2">
    <source>
        <dbReference type="EMBL" id="OBS63716.1"/>
    </source>
</evidence>
<dbReference type="GO" id="GO:0140410">
    <property type="term" value="F:monoatomic cation:bicarbonate symporter activity"/>
    <property type="evidence" value="ECO:0007669"/>
    <property type="project" value="TreeGrafter"/>
</dbReference>
<proteinExistence type="predicted"/>
<dbReference type="GO" id="GO:0005886">
    <property type="term" value="C:plasma membrane"/>
    <property type="evidence" value="ECO:0007669"/>
    <property type="project" value="TreeGrafter"/>
</dbReference>
<comment type="caution">
    <text evidence="2">The sequence shown here is derived from an EMBL/GenBank/DDBJ whole genome shotgun (WGS) entry which is preliminary data.</text>
</comment>
<organism evidence="2 3">
    <name type="scientific">Neotoma lepida</name>
    <name type="common">Desert woodrat</name>
    <dbReference type="NCBI Taxonomy" id="56216"/>
    <lineage>
        <taxon>Eukaryota</taxon>
        <taxon>Metazoa</taxon>
        <taxon>Chordata</taxon>
        <taxon>Craniata</taxon>
        <taxon>Vertebrata</taxon>
        <taxon>Euteleostomi</taxon>
        <taxon>Mammalia</taxon>
        <taxon>Eutheria</taxon>
        <taxon>Euarchontoglires</taxon>
        <taxon>Glires</taxon>
        <taxon>Rodentia</taxon>
        <taxon>Myomorpha</taxon>
        <taxon>Muroidea</taxon>
        <taxon>Cricetidae</taxon>
        <taxon>Neotominae</taxon>
        <taxon>Neotoma</taxon>
    </lineage>
</organism>
<sequence length="186" mass="21030">MHLLEQHVLSFNIGTDDSVVSEDRLNETELTDLEGQQESPPKNYLGVEEEKIMDHSHSDGLHTIHEHDIHVTSHNHHDEAKAVLRKHNHQWHHKHSHHSHGPCHSGSDLKETGIANIAWMVIMGDGIHNFSDGLAIEMLHGDGDNEEHGFCPVGQFILQNLGLLFGFAIMLVIALYEDKIVFDIQF</sequence>
<protein>
    <submittedName>
        <fullName evidence="2">Uncharacterized protein</fullName>
    </submittedName>
</protein>
<dbReference type="PANTHER" id="PTHR12191">
    <property type="entry name" value="SOLUTE CARRIER FAMILY 39"/>
    <property type="match status" value="1"/>
</dbReference>
<keyword evidence="1" id="KW-0812">Transmembrane</keyword>
<dbReference type="GO" id="GO:0005385">
    <property type="term" value="F:zinc ion transmembrane transporter activity"/>
    <property type="evidence" value="ECO:0007669"/>
    <property type="project" value="TreeGrafter"/>
</dbReference>
<dbReference type="Proteomes" id="UP000092124">
    <property type="component" value="Unassembled WGS sequence"/>
</dbReference>
<dbReference type="PANTHER" id="PTHR12191:SF14">
    <property type="entry name" value="ZINC TRANSPORTER ZIP10"/>
    <property type="match status" value="1"/>
</dbReference>
<dbReference type="GO" id="GO:0030003">
    <property type="term" value="P:intracellular monoatomic cation homeostasis"/>
    <property type="evidence" value="ECO:0007669"/>
    <property type="project" value="TreeGrafter"/>
</dbReference>
<feature type="transmembrane region" description="Helical" evidence="1">
    <location>
        <begin position="156"/>
        <end position="176"/>
    </location>
</feature>
<dbReference type="EMBL" id="LZPO01098631">
    <property type="protein sequence ID" value="OBS63716.1"/>
    <property type="molecule type" value="Genomic_DNA"/>
</dbReference>
<keyword evidence="1" id="KW-0472">Membrane</keyword>
<reference evidence="2 3" key="1">
    <citation type="submission" date="2016-06" db="EMBL/GenBank/DDBJ databases">
        <title>The Draft Genome Sequence and Annotation of the Desert Woodrat Neotoma lepida.</title>
        <authorList>
            <person name="Campbell M."/>
            <person name="Oakeson K.F."/>
            <person name="Yandell M."/>
            <person name="Halpert J.R."/>
            <person name="Dearing D."/>
        </authorList>
    </citation>
    <scope>NUCLEOTIDE SEQUENCE [LARGE SCALE GENOMIC DNA]</scope>
    <source>
        <strain evidence="2">417</strain>
        <tissue evidence="2">Liver</tissue>
    </source>
</reference>
<dbReference type="AlphaFoldDB" id="A0A1A6GBU9"/>
<keyword evidence="1" id="KW-1133">Transmembrane helix</keyword>
<dbReference type="OrthoDB" id="200954at2759"/>
<gene>
    <name evidence="2" type="ORF">A6R68_07745</name>
</gene>
<accession>A0A1A6GBU9</accession>
<dbReference type="InterPro" id="IPR050799">
    <property type="entry name" value="ZIP_Transporter"/>
</dbReference>